<evidence type="ECO:0000259" key="5">
    <source>
        <dbReference type="PROSITE" id="PS51366"/>
    </source>
</evidence>
<dbReference type="GO" id="GO:0003723">
    <property type="term" value="F:RNA binding"/>
    <property type="evidence" value="ECO:0007669"/>
    <property type="project" value="InterPro"/>
</dbReference>
<dbReference type="OrthoDB" id="10260961at2759"/>
<dbReference type="InterPro" id="IPR016024">
    <property type="entry name" value="ARM-type_fold"/>
</dbReference>
<dbReference type="SMART" id="SM00544">
    <property type="entry name" value="MA3"/>
    <property type="match status" value="1"/>
</dbReference>
<dbReference type="AlphaFoldDB" id="A0A024GAI1"/>
<proteinExistence type="inferred from homology"/>
<dbReference type="InterPro" id="IPR003890">
    <property type="entry name" value="MIF4G-like_typ-3"/>
</dbReference>
<feature type="domain" description="MI" evidence="5">
    <location>
        <begin position="610"/>
        <end position="729"/>
    </location>
</feature>
<protein>
    <recommendedName>
        <fullName evidence="5">MI domain-containing protein</fullName>
    </recommendedName>
</protein>
<evidence type="ECO:0000256" key="4">
    <source>
        <dbReference type="SAM" id="MobiDB-lite"/>
    </source>
</evidence>
<dbReference type="Pfam" id="PF02847">
    <property type="entry name" value="MA3"/>
    <property type="match status" value="1"/>
</dbReference>
<keyword evidence="3" id="KW-0539">Nucleus</keyword>
<feature type="region of interest" description="Disordered" evidence="4">
    <location>
        <begin position="47"/>
        <end position="82"/>
    </location>
</feature>
<reference evidence="6 7" key="1">
    <citation type="submission" date="2012-05" db="EMBL/GenBank/DDBJ databases">
        <title>Recombination and specialization in a pathogen metapopulation.</title>
        <authorList>
            <person name="Gardiner A."/>
            <person name="Kemen E."/>
            <person name="Schultz-Larsen T."/>
            <person name="MacLean D."/>
            <person name="Van Oosterhout C."/>
            <person name="Jones J.D.G."/>
        </authorList>
    </citation>
    <scope>NUCLEOTIDE SEQUENCE [LARGE SCALE GENOMIC DNA]</scope>
    <source>
        <strain evidence="6 7">Ac Nc2</strain>
    </source>
</reference>
<sequence length="852" mass="97521">MERKTATPMRIVSRKKKRKQLRNEKKQLHHVKRQRIHTCTIPSAINVSKKSDKAASNSQHEKNTSKCASNRHFHSERTSNEDAEIETLEKKLGESLAFVSVAFFLSIGIVRMISEYAKDGLGEDFATFLQEIDHLSEVVKDSKSSNARKITSMESDALKMDEATRKELEMLQEEDAEFLNGIDDLPTDEESESESESINDEVSDSDSNDMERAKVMENTARNQRLGQSRCTKEIITQTSTRDDDEKCDEAPVDLKDEVRLQEDIYGRVVIKSIDRGQKDGNAYLAPHLRREKSSTDDNAKNRELIRKINGQLNRISESNLESICMEFEKLYRSHPRSIVNQILLERILAMCCHEHQEMLPLIKVCTALIAGLYHTIGTEIGGFVMETIILKLHKFVTAKPTSDNAKVEMNKVPVNLMLHITMLYNLGVLSSKLIYDMFRHFLERFGDLEIELIFHLLKTCAQHLRLDDHDALKNMVEAVQEKSVTHLAAPTSPLTAKSDQKEHQRVPFLLDLISELCKTCRRSQKGRVNVDLDLGSLRKCLGRIKSRAGSNQPPLCVGLDQLLTADQNGRWWIIGGTFAGHQRPNNATDFMPDEMDHLWKLAEKHRMNTQVRKQIFVAIMGASDCLDAVERLLRLGLKSKQEREIVRVILHCCGQEKDFNPYYVTLGVKLCERDPSYKFSFQLAFWDQFKQFHDASNAKPRRLFNLASLLAGLLTARIDTTDGRTDQKRIEIGCLSLSCLKVIDFTQLGDSHIYFLQTLFFKILTTSCAMYKLDEEDVVQVFGRLLQSKKAQATIDGILIFAHQYFNATFYELEKHVVARQKLKESSRFVKQLLDRLSKTAANNAIREQYKR</sequence>
<comment type="similarity">
    <text evidence="2">Belongs to the CWC22 family.</text>
</comment>
<evidence type="ECO:0000313" key="6">
    <source>
        <dbReference type="EMBL" id="CCI43327.1"/>
    </source>
</evidence>
<feature type="region of interest" description="Disordered" evidence="4">
    <location>
        <begin position="182"/>
        <end position="209"/>
    </location>
</feature>
<dbReference type="EMBL" id="CAIX01000047">
    <property type="protein sequence ID" value="CCI43327.1"/>
    <property type="molecule type" value="Genomic_DNA"/>
</dbReference>
<evidence type="ECO:0000256" key="3">
    <source>
        <dbReference type="ARBA" id="ARBA00023242"/>
    </source>
</evidence>
<organism evidence="6 7">
    <name type="scientific">Albugo candida</name>
    <dbReference type="NCBI Taxonomy" id="65357"/>
    <lineage>
        <taxon>Eukaryota</taxon>
        <taxon>Sar</taxon>
        <taxon>Stramenopiles</taxon>
        <taxon>Oomycota</taxon>
        <taxon>Peronosporomycetes</taxon>
        <taxon>Albuginales</taxon>
        <taxon>Albuginaceae</taxon>
        <taxon>Albugo</taxon>
    </lineage>
</organism>
<feature type="region of interest" description="Disordered" evidence="4">
    <location>
        <begin position="1"/>
        <end position="33"/>
    </location>
</feature>
<evidence type="ECO:0000256" key="2">
    <source>
        <dbReference type="ARBA" id="ARBA00006856"/>
    </source>
</evidence>
<comment type="caution">
    <text evidence="6">The sequence shown here is derived from an EMBL/GenBank/DDBJ whole genome shotgun (WGS) entry which is preliminary data.</text>
</comment>
<dbReference type="PANTHER" id="PTHR18034">
    <property type="entry name" value="CELL CYCLE CONTROL PROTEIN CWF22-RELATED"/>
    <property type="match status" value="1"/>
</dbReference>
<dbReference type="Gene3D" id="1.25.40.180">
    <property type="match status" value="1"/>
</dbReference>
<dbReference type="Proteomes" id="UP000053237">
    <property type="component" value="Unassembled WGS sequence"/>
</dbReference>
<feature type="compositionally biased region" description="Acidic residues" evidence="4">
    <location>
        <begin position="185"/>
        <end position="208"/>
    </location>
</feature>
<dbReference type="SMART" id="SM00543">
    <property type="entry name" value="MIF4G"/>
    <property type="match status" value="1"/>
</dbReference>
<dbReference type="InParanoid" id="A0A024GAI1"/>
<dbReference type="Pfam" id="PF02854">
    <property type="entry name" value="MIF4G"/>
    <property type="match status" value="1"/>
</dbReference>
<keyword evidence="7" id="KW-1185">Reference proteome</keyword>
<dbReference type="GO" id="GO:0005730">
    <property type="term" value="C:nucleolus"/>
    <property type="evidence" value="ECO:0007669"/>
    <property type="project" value="UniProtKB-SubCell"/>
</dbReference>
<accession>A0A024GAI1</accession>
<dbReference type="GO" id="GO:0042274">
    <property type="term" value="P:ribosomal small subunit biogenesis"/>
    <property type="evidence" value="ECO:0007669"/>
    <property type="project" value="TreeGrafter"/>
</dbReference>
<dbReference type="PROSITE" id="PS51366">
    <property type="entry name" value="MI"/>
    <property type="match status" value="1"/>
</dbReference>
<evidence type="ECO:0000256" key="1">
    <source>
        <dbReference type="ARBA" id="ARBA00004604"/>
    </source>
</evidence>
<evidence type="ECO:0000313" key="7">
    <source>
        <dbReference type="Proteomes" id="UP000053237"/>
    </source>
</evidence>
<dbReference type="SUPFAM" id="SSF48371">
    <property type="entry name" value="ARM repeat"/>
    <property type="match status" value="1"/>
</dbReference>
<name>A0A024GAI1_9STRA</name>
<dbReference type="STRING" id="65357.A0A024GAI1"/>
<gene>
    <name evidence="6" type="ORF">BN9_041110</name>
</gene>
<dbReference type="InterPro" id="IPR003891">
    <property type="entry name" value="Initiation_fac_eIF4g_MI"/>
</dbReference>
<feature type="compositionally biased region" description="Basic and acidic residues" evidence="4">
    <location>
        <begin position="49"/>
        <end position="64"/>
    </location>
</feature>
<dbReference type="PANTHER" id="PTHR18034:SF4">
    <property type="entry name" value="NUCLEOLAR MIF4G DOMAIN-CONTAINING PROTEIN 1"/>
    <property type="match status" value="1"/>
</dbReference>
<dbReference type="InterPro" id="IPR050781">
    <property type="entry name" value="CWC22_splicing_factor"/>
</dbReference>
<comment type="subcellular location">
    <subcellularLocation>
        <location evidence="1">Nucleus</location>
        <location evidence="1">Nucleolus</location>
    </subcellularLocation>
</comment>